<keyword evidence="6" id="KW-1185">Reference proteome</keyword>
<dbReference type="PANTHER" id="PTHR43248:SF29">
    <property type="entry name" value="TRIPEPTIDYL AMINOPEPTIDASE"/>
    <property type="match status" value="1"/>
</dbReference>
<gene>
    <name evidence="5" type="ORF">AXF14_05680</name>
</gene>
<dbReference type="InterPro" id="IPR029058">
    <property type="entry name" value="AB_hydrolase_fold"/>
</dbReference>
<sequence length="552" mass="57276">MTPETSRFPRLSGRRRRALAATGAAIVSALALVGCQSGGSTGSDGAVPAATAATATVTASVPAELTRFYEQKASWYPCGPDAGMTESSASEAKGFTCATIEVPVDYSDPSGQTVKVAMKKLAATGGDAVGTLFINPGGPGGSGVDLVQSADGYFSDTLLKSYDVVGFDPRGVGSSTAVDCLTDAELDAERAGDDEEPIAEETSDAAAQADVADYASGLEKKCESRTEPAALLDHIDTISAAKDLDVMRAVEGQSALTYLGFSYGTYLGATYAELFPGNVGRLVLDGAIDPSLSAADLTLGQAKGFESALRAYVKDCQAGSDCPLAGSVDDGVKQVRDLLESTRTSPIPTSDDKRPLTFSLAQDAVLGVLYQSESWSVLSQGLDQAMNQNDGSTLLYIADVFASRNDDGTYSGNGDEVINAINCLDYPVEGDAATWNEEEAELKKASPTFGAGLGYSDLFCKAWGHTSTRTRGEIHAKGAAPILVVGTTGDPATPYPWAQSLAKQLDSGHLLTWKGEGHTAYGRAGDCVTKAVDAYLLAGQLPEEGKTCEGSE</sequence>
<evidence type="ECO:0000256" key="2">
    <source>
        <dbReference type="ARBA" id="ARBA00022729"/>
    </source>
</evidence>
<dbReference type="STRING" id="111015.AXF14_05680"/>
<evidence type="ECO:0000256" key="1">
    <source>
        <dbReference type="ARBA" id="ARBA00010088"/>
    </source>
</evidence>
<dbReference type="PANTHER" id="PTHR43248">
    <property type="entry name" value="2-SUCCINYL-6-HYDROXY-2,4-CYCLOHEXADIENE-1-CARBOXYLATE SYNTHASE"/>
    <property type="match status" value="1"/>
</dbReference>
<evidence type="ECO:0000259" key="4">
    <source>
        <dbReference type="Pfam" id="PF08386"/>
    </source>
</evidence>
<dbReference type="SUPFAM" id="SSF53474">
    <property type="entry name" value="alpha/beta-Hydrolases"/>
    <property type="match status" value="1"/>
</dbReference>
<evidence type="ECO:0000313" key="6">
    <source>
        <dbReference type="Proteomes" id="UP000065220"/>
    </source>
</evidence>
<reference evidence="6" key="1">
    <citation type="submission" date="2016-02" db="EMBL/GenBank/DDBJ databases">
        <authorList>
            <person name="Holder M.E."/>
            <person name="Ajami N.J."/>
            <person name="Petrosino J.F."/>
        </authorList>
    </citation>
    <scope>NUCLEOTIDE SEQUENCE [LARGE SCALE GENOMIC DNA]</scope>
    <source>
        <strain evidence="6">CCUG 36733</strain>
    </source>
</reference>
<evidence type="ECO:0000313" key="5">
    <source>
        <dbReference type="EMBL" id="AMD88450.1"/>
    </source>
</evidence>
<dbReference type="EMBL" id="CP014228">
    <property type="protein sequence ID" value="AMD88450.1"/>
    <property type="molecule type" value="Genomic_DNA"/>
</dbReference>
<dbReference type="PROSITE" id="PS51257">
    <property type="entry name" value="PROKAR_LIPOPROTEIN"/>
    <property type="match status" value="1"/>
</dbReference>
<dbReference type="InterPro" id="IPR013595">
    <property type="entry name" value="Pept_S33_TAP-like_C"/>
</dbReference>
<comment type="similarity">
    <text evidence="1">Belongs to the peptidase S33 family.</text>
</comment>
<protein>
    <submittedName>
        <fullName evidence="5">Alpha/beta hydrolase</fullName>
    </submittedName>
</protein>
<dbReference type="KEGG" id="ard:AXF14_05680"/>
<dbReference type="Proteomes" id="UP000065220">
    <property type="component" value="Chromosome"/>
</dbReference>
<keyword evidence="3 5" id="KW-0378">Hydrolase</keyword>
<accession>A0A0X8JGK6</accession>
<dbReference type="GO" id="GO:0016787">
    <property type="term" value="F:hydrolase activity"/>
    <property type="evidence" value="ECO:0007669"/>
    <property type="project" value="UniProtKB-KW"/>
</dbReference>
<name>A0A0X8JGK6_ACTRD</name>
<evidence type="ECO:0000256" key="3">
    <source>
        <dbReference type="ARBA" id="ARBA00022801"/>
    </source>
</evidence>
<dbReference type="Gene3D" id="3.40.50.1820">
    <property type="entry name" value="alpha/beta hydrolase"/>
    <property type="match status" value="1"/>
</dbReference>
<organism evidence="5 6">
    <name type="scientific">Actinomyces radicidentis</name>
    <dbReference type="NCBI Taxonomy" id="111015"/>
    <lineage>
        <taxon>Bacteria</taxon>
        <taxon>Bacillati</taxon>
        <taxon>Actinomycetota</taxon>
        <taxon>Actinomycetes</taxon>
        <taxon>Actinomycetales</taxon>
        <taxon>Actinomycetaceae</taxon>
        <taxon>Actinomyces</taxon>
    </lineage>
</organism>
<dbReference type="InterPro" id="IPR051601">
    <property type="entry name" value="Serine_prot/Carboxylest_S33"/>
</dbReference>
<dbReference type="AlphaFoldDB" id="A0A0X8JGK6"/>
<keyword evidence="2" id="KW-0732">Signal</keyword>
<feature type="domain" description="Peptidase S33 tripeptidyl aminopeptidase-like C-terminal" evidence="4">
    <location>
        <begin position="447"/>
        <end position="548"/>
    </location>
</feature>
<dbReference type="Pfam" id="PF08386">
    <property type="entry name" value="Abhydrolase_4"/>
    <property type="match status" value="1"/>
</dbReference>
<proteinExistence type="inferred from homology"/>